<feature type="chain" id="PRO_5016605286" description="SGNH hydrolase-type esterase domain-containing protein" evidence="1">
    <location>
        <begin position="21"/>
        <end position="218"/>
    </location>
</feature>
<dbReference type="Gene3D" id="3.40.50.1110">
    <property type="entry name" value="SGNH hydrolase"/>
    <property type="match status" value="1"/>
</dbReference>
<dbReference type="Proteomes" id="UP000253383">
    <property type="component" value="Unassembled WGS sequence"/>
</dbReference>
<evidence type="ECO:0000313" key="3">
    <source>
        <dbReference type="EMBL" id="RCR71554.1"/>
    </source>
</evidence>
<dbReference type="CDD" id="cd04502">
    <property type="entry name" value="SGNH_hydrolase_like_7"/>
    <property type="match status" value="1"/>
</dbReference>
<feature type="domain" description="SGNH hydrolase-type esterase" evidence="2">
    <location>
        <begin position="59"/>
        <end position="208"/>
    </location>
</feature>
<dbReference type="RefSeq" id="WP_114404087.1">
    <property type="nucleotide sequence ID" value="NZ_QOWE01000001.1"/>
</dbReference>
<dbReference type="PANTHER" id="PTHR30383">
    <property type="entry name" value="THIOESTERASE 1/PROTEASE 1/LYSOPHOSPHOLIPASE L1"/>
    <property type="match status" value="1"/>
</dbReference>
<feature type="signal peptide" evidence="1">
    <location>
        <begin position="1"/>
        <end position="20"/>
    </location>
</feature>
<keyword evidence="4" id="KW-1185">Reference proteome</keyword>
<reference evidence="3 4" key="1">
    <citation type="submission" date="2018-07" db="EMBL/GenBank/DDBJ databases">
        <title>Genome analysis of Larkinella rosea.</title>
        <authorList>
            <person name="Zhou Z."/>
            <person name="Wang G."/>
        </authorList>
    </citation>
    <scope>NUCLEOTIDE SEQUENCE [LARGE SCALE GENOMIC DNA]</scope>
    <source>
        <strain evidence="4">zzj9</strain>
    </source>
</reference>
<evidence type="ECO:0000259" key="2">
    <source>
        <dbReference type="Pfam" id="PF13472"/>
    </source>
</evidence>
<dbReference type="InterPro" id="IPR036514">
    <property type="entry name" value="SGNH_hydro_sf"/>
</dbReference>
<evidence type="ECO:0000313" key="4">
    <source>
        <dbReference type="Proteomes" id="UP000253383"/>
    </source>
</evidence>
<sequence length="218" mass="24759">MKKIPFLFLLTFTISIASFAQEAIPFENEIKAFEEQDRSASPPQDVILFTGSSSIKLWQTLQADFPDKKVLNRGFGGSKLTDVIYFADRVTVPYKPKQIVIYAGENDVASGTVTAQEVRDRFVTLFTKIRKSLPKTPIVFISMKPSPSRRKFLPVTMEANDLIKNYIAKQKQAQYLDIYTPMLDANGQIRGELFRADSLHMSPKGYEIWTAKLKPLLK</sequence>
<protein>
    <recommendedName>
        <fullName evidence="2">SGNH hydrolase-type esterase domain-containing protein</fullName>
    </recommendedName>
</protein>
<dbReference type="GO" id="GO:0004622">
    <property type="term" value="F:phosphatidylcholine lysophospholipase activity"/>
    <property type="evidence" value="ECO:0007669"/>
    <property type="project" value="TreeGrafter"/>
</dbReference>
<dbReference type="PANTHER" id="PTHR30383:SF5">
    <property type="entry name" value="SGNH HYDROLASE-TYPE ESTERASE DOMAIN-CONTAINING PROTEIN"/>
    <property type="match status" value="1"/>
</dbReference>
<dbReference type="SUPFAM" id="SSF52266">
    <property type="entry name" value="SGNH hydrolase"/>
    <property type="match status" value="1"/>
</dbReference>
<dbReference type="OrthoDB" id="9790057at2"/>
<evidence type="ECO:0000256" key="1">
    <source>
        <dbReference type="SAM" id="SignalP"/>
    </source>
</evidence>
<dbReference type="AlphaFoldDB" id="A0A368JY00"/>
<keyword evidence="1" id="KW-0732">Signal</keyword>
<gene>
    <name evidence="3" type="ORF">DUE52_01090</name>
</gene>
<dbReference type="EMBL" id="QOWE01000001">
    <property type="protein sequence ID" value="RCR71554.1"/>
    <property type="molecule type" value="Genomic_DNA"/>
</dbReference>
<name>A0A368JY00_9BACT</name>
<comment type="caution">
    <text evidence="3">The sequence shown here is derived from an EMBL/GenBank/DDBJ whole genome shotgun (WGS) entry which is preliminary data.</text>
</comment>
<organism evidence="3 4">
    <name type="scientific">Larkinella punicea</name>
    <dbReference type="NCBI Taxonomy" id="2315727"/>
    <lineage>
        <taxon>Bacteria</taxon>
        <taxon>Pseudomonadati</taxon>
        <taxon>Bacteroidota</taxon>
        <taxon>Cytophagia</taxon>
        <taxon>Cytophagales</taxon>
        <taxon>Spirosomataceae</taxon>
        <taxon>Larkinella</taxon>
    </lineage>
</organism>
<dbReference type="Pfam" id="PF13472">
    <property type="entry name" value="Lipase_GDSL_2"/>
    <property type="match status" value="1"/>
</dbReference>
<proteinExistence type="predicted"/>
<dbReference type="InterPro" id="IPR051532">
    <property type="entry name" value="Ester_Hydrolysis_Enzymes"/>
</dbReference>
<dbReference type="InterPro" id="IPR013830">
    <property type="entry name" value="SGNH_hydro"/>
</dbReference>
<accession>A0A368JY00</accession>